<dbReference type="InterPro" id="IPR003864">
    <property type="entry name" value="CSC1/OSCA1-like_7TM"/>
</dbReference>
<dbReference type="Pfam" id="PF14703">
    <property type="entry name" value="PHM7_cyt"/>
    <property type="match status" value="2"/>
</dbReference>
<feature type="transmembrane region" description="Helical" evidence="2">
    <location>
        <begin position="618"/>
        <end position="637"/>
    </location>
</feature>
<feature type="transmembrane region" description="Helical" evidence="2">
    <location>
        <begin position="515"/>
        <end position="539"/>
    </location>
</feature>
<feature type="domain" description="CSC1/OSCA1-like cytosolic" evidence="5">
    <location>
        <begin position="257"/>
        <end position="318"/>
    </location>
</feature>
<feature type="domain" description="CSC1/OSCA1-like 7TM region" evidence="3">
    <location>
        <begin position="331"/>
        <end position="602"/>
    </location>
</feature>
<dbReference type="Pfam" id="PF12621">
    <property type="entry name" value="PHM7_ext"/>
    <property type="match status" value="1"/>
</dbReference>
<name>A0A286UEE8_9AGAM</name>
<feature type="compositionally biased region" description="Basic and acidic residues" evidence="1">
    <location>
        <begin position="251"/>
        <end position="266"/>
    </location>
</feature>
<evidence type="ECO:0000256" key="2">
    <source>
        <dbReference type="SAM" id="Phobius"/>
    </source>
</evidence>
<feature type="region of interest" description="Disordered" evidence="1">
    <location>
        <begin position="249"/>
        <end position="271"/>
    </location>
</feature>
<dbReference type="Proteomes" id="UP000217199">
    <property type="component" value="Unassembled WGS sequence"/>
</dbReference>
<protein>
    <submittedName>
        <fullName evidence="6">Uncharacterized protein</fullName>
    </submittedName>
</protein>
<keyword evidence="2" id="KW-1133">Transmembrane helix</keyword>
<feature type="transmembrane region" description="Helical" evidence="2">
    <location>
        <begin position="545"/>
        <end position="564"/>
    </location>
</feature>
<evidence type="ECO:0000259" key="3">
    <source>
        <dbReference type="Pfam" id="PF02714"/>
    </source>
</evidence>
<dbReference type="STRING" id="2282107.A0A286UEE8"/>
<dbReference type="InterPro" id="IPR027815">
    <property type="entry name" value="CSC1/OSCA1-like_cyt"/>
</dbReference>
<gene>
    <name evidence="6" type="ORF">PNOK_0644700</name>
</gene>
<keyword evidence="7" id="KW-1185">Reference proteome</keyword>
<keyword evidence="2" id="KW-0812">Transmembrane</keyword>
<dbReference type="Pfam" id="PF02714">
    <property type="entry name" value="RSN1_7TM"/>
    <property type="match status" value="1"/>
</dbReference>
<feature type="transmembrane region" description="Helical" evidence="2">
    <location>
        <begin position="585"/>
        <end position="606"/>
    </location>
</feature>
<evidence type="ECO:0000259" key="4">
    <source>
        <dbReference type="Pfam" id="PF12621"/>
    </source>
</evidence>
<feature type="transmembrane region" description="Helical" evidence="2">
    <location>
        <begin position="422"/>
        <end position="442"/>
    </location>
</feature>
<dbReference type="FunCoup" id="A0A286UEE8">
    <property type="interactions" value="66"/>
</dbReference>
<dbReference type="PANTHER" id="PTHR13018:SF143">
    <property type="entry name" value="CSC1_OSCA1-LIKE 7TM REGION DOMAIN-CONTAINING PROTEIN"/>
    <property type="match status" value="1"/>
</dbReference>
<dbReference type="GO" id="GO:0005227">
    <property type="term" value="F:calcium-activated cation channel activity"/>
    <property type="evidence" value="ECO:0007669"/>
    <property type="project" value="InterPro"/>
</dbReference>
<sequence>METGRTGLDKFTIGNVILNQSNRCVGHIVLAWLFTAWVCYNIKKEMTFFVFTRQRFLASPEYASTVQANTILITGVPHSLLCEKSLAKLFANASGNVEQVCLNRDLKEIPDLYERRIEACNKLESAETALLKSAVKSFDKRIEASVGSDNKDSGEVDLPKLESLLTERNRPRHRIPSKKLPFAIPFTGSKVDTIDWARKEISKTTAELERARSVLRQEATSSKTSETVIAGAKLGGVVGLVSQIASIGKSQLEKGEPDDSSQKEKSSTQTYPPLNSAFILFNNQTSAHLAAQTLADCESLKMSESYINVAPDDIIWKNLSLSPYETKVRLVISFSISVGLIILWSFPVAFCGALSNISSLSHQYEWLSWLDTLPSPVIGFIQGVLPQVLLAGLLMFLPVILRSLAKFEGNPTKSSLELLLMTRYFFFQFIHVFLVVHLSSGITSTLPRLTSNPMSIPVILVENLTQASNFFLTYIILKGLTGTAIGFLQVIRFVGYYSKLFVLRSNPRTVYHAKYSLHSASLGTLFPTITLLASLTIAYSISSPIINGLACSSFFLFYVLYKYLFLYQLDQPTSGETGGLFFPKAIQHIFVGLYIQQFSLAVLLFLAQSSDNGQTTTIEGVLMLGLLLSTMIFHAYIKHTYGPYINYVPLPSKGSSNEKVKLDIASGLDSSGSTDNPLEKQLPEWVGQSLSFSAGTKPFDNTSRSMKRNDSTVTVNLDDDETEEVLSQFYHPAAIEPQRVIWIPADNLGLCFDEVRGCLDAGLNASTAHARMGEKGRVDVNDCPPEMAARM</sequence>
<feature type="transmembrane region" description="Helical" evidence="2">
    <location>
        <begin position="471"/>
        <end position="494"/>
    </location>
</feature>
<dbReference type="InterPro" id="IPR022257">
    <property type="entry name" value="PHM7_ext"/>
</dbReference>
<feature type="domain" description="10TM putative phosphate transporter extracellular tail" evidence="4">
    <location>
        <begin position="712"/>
        <end position="785"/>
    </location>
</feature>
<evidence type="ECO:0000256" key="1">
    <source>
        <dbReference type="SAM" id="MobiDB-lite"/>
    </source>
</evidence>
<feature type="transmembrane region" description="Helical" evidence="2">
    <location>
        <begin position="377"/>
        <end position="401"/>
    </location>
</feature>
<accession>A0A286UEE8</accession>
<evidence type="ECO:0000313" key="6">
    <source>
        <dbReference type="EMBL" id="PAV17961.1"/>
    </source>
</evidence>
<proteinExistence type="predicted"/>
<reference evidence="6 7" key="1">
    <citation type="journal article" date="2017" name="Mol. Ecol.">
        <title>Comparative and population genomic landscape of Phellinus noxius: A hypervariable fungus causing root rot in trees.</title>
        <authorList>
            <person name="Chung C.L."/>
            <person name="Lee T.J."/>
            <person name="Akiba M."/>
            <person name="Lee H.H."/>
            <person name="Kuo T.H."/>
            <person name="Liu D."/>
            <person name="Ke H.M."/>
            <person name="Yokoi T."/>
            <person name="Roa M.B."/>
            <person name="Lu M.J."/>
            <person name="Chang Y.Y."/>
            <person name="Ann P.J."/>
            <person name="Tsai J.N."/>
            <person name="Chen C.Y."/>
            <person name="Tzean S.S."/>
            <person name="Ota Y."/>
            <person name="Hattori T."/>
            <person name="Sahashi N."/>
            <person name="Liou R.F."/>
            <person name="Kikuchi T."/>
            <person name="Tsai I.J."/>
        </authorList>
    </citation>
    <scope>NUCLEOTIDE SEQUENCE [LARGE SCALE GENOMIC DNA]</scope>
    <source>
        <strain evidence="6 7">FFPRI411160</strain>
    </source>
</reference>
<organism evidence="6 7">
    <name type="scientific">Pyrrhoderma noxium</name>
    <dbReference type="NCBI Taxonomy" id="2282107"/>
    <lineage>
        <taxon>Eukaryota</taxon>
        <taxon>Fungi</taxon>
        <taxon>Dikarya</taxon>
        <taxon>Basidiomycota</taxon>
        <taxon>Agaricomycotina</taxon>
        <taxon>Agaricomycetes</taxon>
        <taxon>Hymenochaetales</taxon>
        <taxon>Hymenochaetaceae</taxon>
        <taxon>Pyrrhoderma</taxon>
    </lineage>
</organism>
<dbReference type="InterPro" id="IPR045122">
    <property type="entry name" value="Csc1-like"/>
</dbReference>
<feature type="domain" description="CSC1/OSCA1-like cytosolic" evidence="5">
    <location>
        <begin position="69"/>
        <end position="221"/>
    </location>
</feature>
<dbReference type="GO" id="GO:0005886">
    <property type="term" value="C:plasma membrane"/>
    <property type="evidence" value="ECO:0007669"/>
    <property type="project" value="TreeGrafter"/>
</dbReference>
<comment type="caution">
    <text evidence="6">The sequence shown here is derived from an EMBL/GenBank/DDBJ whole genome shotgun (WGS) entry which is preliminary data.</text>
</comment>
<dbReference type="InParanoid" id="A0A286UEE8"/>
<evidence type="ECO:0000313" key="7">
    <source>
        <dbReference type="Proteomes" id="UP000217199"/>
    </source>
</evidence>
<keyword evidence="2" id="KW-0472">Membrane</keyword>
<feature type="transmembrane region" description="Helical" evidence="2">
    <location>
        <begin position="330"/>
        <end position="357"/>
    </location>
</feature>
<dbReference type="OrthoDB" id="1076608at2759"/>
<dbReference type="AlphaFoldDB" id="A0A286UEE8"/>
<dbReference type="EMBL" id="NBII01000006">
    <property type="protein sequence ID" value="PAV17961.1"/>
    <property type="molecule type" value="Genomic_DNA"/>
</dbReference>
<evidence type="ECO:0000259" key="5">
    <source>
        <dbReference type="Pfam" id="PF14703"/>
    </source>
</evidence>
<dbReference type="PANTHER" id="PTHR13018">
    <property type="entry name" value="PROBABLE MEMBRANE PROTEIN DUF221-RELATED"/>
    <property type="match status" value="1"/>
</dbReference>